<dbReference type="AlphaFoldDB" id="A0A1I1DVU2"/>
<dbReference type="Pfam" id="PF13580">
    <property type="entry name" value="SIS_2"/>
    <property type="match status" value="1"/>
</dbReference>
<comment type="function">
    <text evidence="9">Catalyzes the isomerization of sedoheptulose 7-phosphate in D-glycero-D-manno-heptose 7-phosphate.</text>
</comment>
<feature type="binding site" evidence="9">
    <location>
        <position position="65"/>
    </location>
    <ligand>
        <name>Zn(2+)</name>
        <dbReference type="ChEBI" id="CHEBI:29105"/>
    </ligand>
</feature>
<evidence type="ECO:0000256" key="1">
    <source>
        <dbReference type="ARBA" id="ARBA00000348"/>
    </source>
</evidence>
<organism evidence="11 12">
    <name type="scientific">Flexibacter flexilis DSM 6793</name>
    <dbReference type="NCBI Taxonomy" id="927664"/>
    <lineage>
        <taxon>Bacteria</taxon>
        <taxon>Pseudomonadati</taxon>
        <taxon>Bacteroidota</taxon>
        <taxon>Cytophagia</taxon>
        <taxon>Cytophagales</taxon>
        <taxon>Flexibacteraceae</taxon>
        <taxon>Flexibacter</taxon>
    </lineage>
</organism>
<keyword evidence="12" id="KW-1185">Reference proteome</keyword>
<evidence type="ECO:0000313" key="12">
    <source>
        <dbReference type="Proteomes" id="UP000199514"/>
    </source>
</evidence>
<dbReference type="PROSITE" id="PS51464">
    <property type="entry name" value="SIS"/>
    <property type="match status" value="1"/>
</dbReference>
<feature type="binding site" evidence="9">
    <location>
        <position position="69"/>
    </location>
    <ligand>
        <name>Zn(2+)</name>
        <dbReference type="ChEBI" id="CHEBI:29105"/>
    </ligand>
</feature>
<evidence type="ECO:0000256" key="6">
    <source>
        <dbReference type="ARBA" id="ARBA00022833"/>
    </source>
</evidence>
<dbReference type="GO" id="GO:0005737">
    <property type="term" value="C:cytoplasm"/>
    <property type="evidence" value="ECO:0007669"/>
    <property type="project" value="UniProtKB-SubCell"/>
</dbReference>
<accession>A0A1I1DVU2</accession>
<comment type="catalytic activity">
    <reaction evidence="1 9">
        <text>2 D-sedoheptulose 7-phosphate = D-glycero-alpha-D-manno-heptose 7-phosphate + D-glycero-beta-D-manno-heptose 7-phosphate</text>
        <dbReference type="Rhea" id="RHEA:27489"/>
        <dbReference type="ChEBI" id="CHEBI:57483"/>
        <dbReference type="ChEBI" id="CHEBI:60203"/>
        <dbReference type="ChEBI" id="CHEBI:60204"/>
        <dbReference type="EC" id="5.3.1.28"/>
    </reaction>
</comment>
<evidence type="ECO:0000256" key="4">
    <source>
        <dbReference type="ARBA" id="ARBA00022490"/>
    </source>
</evidence>
<evidence type="ECO:0000256" key="7">
    <source>
        <dbReference type="ARBA" id="ARBA00023235"/>
    </source>
</evidence>
<dbReference type="HAMAP" id="MF_00067">
    <property type="entry name" value="GmhA"/>
    <property type="match status" value="1"/>
</dbReference>
<name>A0A1I1DVU2_9BACT</name>
<feature type="binding site" evidence="9">
    <location>
        <position position="176"/>
    </location>
    <ligand>
        <name>substrate</name>
    </ligand>
</feature>
<feature type="binding site" evidence="9">
    <location>
        <position position="128"/>
    </location>
    <ligand>
        <name>substrate</name>
    </ligand>
</feature>
<dbReference type="PANTHER" id="PTHR30390">
    <property type="entry name" value="SEDOHEPTULOSE 7-PHOSPHATE ISOMERASE / DNAA INITIATOR-ASSOCIATING FACTOR FOR REPLICATION INITIATION"/>
    <property type="match status" value="1"/>
</dbReference>
<protein>
    <recommendedName>
        <fullName evidence="9">Phosphoheptose isomerase</fullName>
        <ecNumber evidence="9">5.3.1.28</ecNumber>
    </recommendedName>
    <alternativeName>
        <fullName evidence="9">Sedoheptulose 7-phosphate isomerase</fullName>
    </alternativeName>
</protein>
<dbReference type="InterPro" id="IPR004515">
    <property type="entry name" value="Phosphoheptose_Isoase"/>
</dbReference>
<keyword evidence="4 9" id="KW-0963">Cytoplasm</keyword>
<feature type="binding site" evidence="9">
    <location>
        <begin position="123"/>
        <end position="125"/>
    </location>
    <ligand>
        <name>substrate</name>
    </ligand>
</feature>
<dbReference type="EC" id="5.3.1.28" evidence="9"/>
<dbReference type="GO" id="GO:0097367">
    <property type="term" value="F:carbohydrate derivative binding"/>
    <property type="evidence" value="ECO:0007669"/>
    <property type="project" value="InterPro"/>
</dbReference>
<comment type="similarity">
    <text evidence="3 9">Belongs to the SIS family. GmhA subfamily.</text>
</comment>
<comment type="miscellaneous">
    <text evidence="9">The reaction produces a racemic mixture of D-glycero-alpha-D-manno-heptose 7-phosphate and D-glycero-beta-D-manno-heptose 7-phosphate.</text>
</comment>
<dbReference type="GO" id="GO:0008968">
    <property type="term" value="F:D-sedoheptulose 7-phosphate isomerase activity"/>
    <property type="evidence" value="ECO:0007669"/>
    <property type="project" value="UniProtKB-UniRule"/>
</dbReference>
<dbReference type="UniPathway" id="UPA00041">
    <property type="reaction ID" value="UER00436"/>
</dbReference>
<sequence length="196" mass="21086">MANNQAIAQIYAELQEAANVLAAFMANENNIAQIEAAAQLMADSINAGGKILSCGNGGSHCDAMHFAEELSGRYRENRRALPAIAISDVSHITCTANDFGFEYIFSRYVEGLGREGDVLLGLSTSGNSANVLRAVEAARQKNMKVVLLTGKDGGKMAGLADVEIRVPHFGYADRIQEVHIKVIHILMLLIEQKVLG</sequence>
<dbReference type="GO" id="GO:2001061">
    <property type="term" value="P:D-glycero-D-manno-heptose 7-phosphate biosynthetic process"/>
    <property type="evidence" value="ECO:0007669"/>
    <property type="project" value="UniProtKB-UniPathway"/>
</dbReference>
<evidence type="ECO:0000256" key="8">
    <source>
        <dbReference type="ARBA" id="ARBA00023277"/>
    </source>
</evidence>
<reference evidence="11 12" key="1">
    <citation type="submission" date="2016-10" db="EMBL/GenBank/DDBJ databases">
        <authorList>
            <person name="de Groot N.N."/>
        </authorList>
    </citation>
    <scope>NUCLEOTIDE SEQUENCE [LARGE SCALE GENOMIC DNA]</scope>
    <source>
        <strain evidence="11 12">DSM 6793</strain>
    </source>
</reference>
<evidence type="ECO:0000256" key="9">
    <source>
        <dbReference type="HAMAP-Rule" id="MF_00067"/>
    </source>
</evidence>
<dbReference type="InterPro" id="IPR001347">
    <property type="entry name" value="SIS_dom"/>
</dbReference>
<dbReference type="GO" id="GO:0008270">
    <property type="term" value="F:zinc ion binding"/>
    <property type="evidence" value="ECO:0007669"/>
    <property type="project" value="UniProtKB-UniRule"/>
</dbReference>
<evidence type="ECO:0000259" key="10">
    <source>
        <dbReference type="PROSITE" id="PS51464"/>
    </source>
</evidence>
<feature type="binding site" evidence="9">
    <location>
        <position position="176"/>
    </location>
    <ligand>
        <name>Zn(2+)</name>
        <dbReference type="ChEBI" id="CHEBI:29105"/>
    </ligand>
</feature>
<proteinExistence type="inferred from homology"/>
<dbReference type="InterPro" id="IPR046348">
    <property type="entry name" value="SIS_dom_sf"/>
</dbReference>
<keyword evidence="6 9" id="KW-0862">Zinc</keyword>
<dbReference type="RefSeq" id="WP_091506724.1">
    <property type="nucleotide sequence ID" value="NZ_FOLE01000001.1"/>
</dbReference>
<dbReference type="Proteomes" id="UP000199514">
    <property type="component" value="Unassembled WGS sequence"/>
</dbReference>
<evidence type="ECO:0000256" key="5">
    <source>
        <dbReference type="ARBA" id="ARBA00022723"/>
    </source>
</evidence>
<feature type="domain" description="SIS" evidence="10">
    <location>
        <begin position="41"/>
        <end position="196"/>
    </location>
</feature>
<keyword evidence="8 9" id="KW-0119">Carbohydrate metabolism</keyword>
<dbReference type="NCBIfam" id="NF001628">
    <property type="entry name" value="PRK00414.1"/>
    <property type="match status" value="1"/>
</dbReference>
<feature type="binding site" evidence="9">
    <location>
        <position position="69"/>
    </location>
    <ligand>
        <name>substrate</name>
    </ligand>
</feature>
<evidence type="ECO:0000256" key="3">
    <source>
        <dbReference type="ARBA" id="ARBA00009894"/>
    </source>
</evidence>
<feature type="binding site" evidence="9">
    <location>
        <position position="184"/>
    </location>
    <ligand>
        <name>Zn(2+)</name>
        <dbReference type="ChEBI" id="CHEBI:29105"/>
    </ligand>
</feature>
<comment type="subcellular location">
    <subcellularLocation>
        <location evidence="2 9">Cytoplasm</location>
    </subcellularLocation>
</comment>
<dbReference type="STRING" id="927664.SAMN05421780_101502"/>
<feature type="binding site" evidence="9">
    <location>
        <begin position="56"/>
        <end position="58"/>
    </location>
    <ligand>
        <name>substrate</name>
    </ligand>
</feature>
<comment type="cofactor">
    <cofactor evidence="9">
        <name>Zn(2+)</name>
        <dbReference type="ChEBI" id="CHEBI:29105"/>
    </cofactor>
    <text evidence="9">Binds 1 zinc ion per subunit.</text>
</comment>
<comment type="pathway">
    <text evidence="9">Carbohydrate biosynthesis; D-glycero-D-manno-heptose 7-phosphate biosynthesis; D-glycero-alpha-D-manno-heptose 7-phosphate and D-glycero-beta-D-manno-heptose 7-phosphate from sedoheptulose 7-phosphate: step 1/1.</text>
</comment>
<dbReference type="InterPro" id="IPR035461">
    <property type="entry name" value="GmhA/DiaA"/>
</dbReference>
<gene>
    <name evidence="9" type="primary">gmhA</name>
    <name evidence="11" type="ORF">SAMN05421780_101502</name>
</gene>
<dbReference type="EMBL" id="FOLE01000001">
    <property type="protein sequence ID" value="SFB79169.1"/>
    <property type="molecule type" value="Genomic_DNA"/>
</dbReference>
<dbReference type="PANTHER" id="PTHR30390:SF7">
    <property type="entry name" value="PHOSPHOHEPTOSE ISOMERASE"/>
    <property type="match status" value="1"/>
</dbReference>
<dbReference type="SUPFAM" id="SSF53697">
    <property type="entry name" value="SIS domain"/>
    <property type="match status" value="1"/>
</dbReference>
<dbReference type="OrthoDB" id="9781311at2"/>
<dbReference type="InterPro" id="IPR050099">
    <property type="entry name" value="SIS_GmhA/DiaA_subfam"/>
</dbReference>
<feature type="binding site" evidence="9">
    <location>
        <begin position="97"/>
        <end position="98"/>
    </location>
    <ligand>
        <name>substrate</name>
    </ligand>
</feature>
<keyword evidence="7 9" id="KW-0413">Isomerase</keyword>
<dbReference type="GO" id="GO:0005975">
    <property type="term" value="P:carbohydrate metabolic process"/>
    <property type="evidence" value="ECO:0007669"/>
    <property type="project" value="UniProtKB-UniRule"/>
</dbReference>
<evidence type="ECO:0000256" key="2">
    <source>
        <dbReference type="ARBA" id="ARBA00004496"/>
    </source>
</evidence>
<dbReference type="CDD" id="cd05006">
    <property type="entry name" value="SIS_GmhA"/>
    <property type="match status" value="1"/>
</dbReference>
<dbReference type="Gene3D" id="3.40.50.10490">
    <property type="entry name" value="Glucose-6-phosphate isomerase like protein, domain 1"/>
    <property type="match status" value="1"/>
</dbReference>
<dbReference type="NCBIfam" id="TIGR00441">
    <property type="entry name" value="gmhA"/>
    <property type="match status" value="1"/>
</dbReference>
<evidence type="ECO:0000313" key="11">
    <source>
        <dbReference type="EMBL" id="SFB79169.1"/>
    </source>
</evidence>
<keyword evidence="5 9" id="KW-0479">Metal-binding</keyword>